<name>A0ABV1KJ91_9PSEU</name>
<comment type="caution">
    <text evidence="1">The sequence shown here is derived from an EMBL/GenBank/DDBJ whole genome shotgun (WGS) entry which is preliminary data.</text>
</comment>
<dbReference type="EMBL" id="JBEDNQ010000010">
    <property type="protein sequence ID" value="MEQ3553398.1"/>
    <property type="molecule type" value="Genomic_DNA"/>
</dbReference>
<organism evidence="1 2">
    <name type="scientific">Pseudonocardia nematodicida</name>
    <dbReference type="NCBI Taxonomy" id="1206997"/>
    <lineage>
        <taxon>Bacteria</taxon>
        <taxon>Bacillati</taxon>
        <taxon>Actinomycetota</taxon>
        <taxon>Actinomycetes</taxon>
        <taxon>Pseudonocardiales</taxon>
        <taxon>Pseudonocardiaceae</taxon>
        <taxon>Pseudonocardia</taxon>
    </lineage>
</organism>
<dbReference type="Proteomes" id="UP001494902">
    <property type="component" value="Unassembled WGS sequence"/>
</dbReference>
<gene>
    <name evidence="1" type="ORF">WIS52_23250</name>
</gene>
<protein>
    <submittedName>
        <fullName evidence="1">Uncharacterized protein</fullName>
    </submittedName>
</protein>
<keyword evidence="2" id="KW-1185">Reference proteome</keyword>
<accession>A0ABV1KJ91</accession>
<evidence type="ECO:0000313" key="2">
    <source>
        <dbReference type="Proteomes" id="UP001494902"/>
    </source>
</evidence>
<evidence type="ECO:0000313" key="1">
    <source>
        <dbReference type="EMBL" id="MEQ3553398.1"/>
    </source>
</evidence>
<reference evidence="1 2" key="1">
    <citation type="submission" date="2024-03" db="EMBL/GenBank/DDBJ databases">
        <title>Draft genome sequence of Pseudonocardia nematodicida JCM 31783.</title>
        <authorList>
            <person name="Butdee W."/>
            <person name="Duangmal K."/>
        </authorList>
    </citation>
    <scope>NUCLEOTIDE SEQUENCE [LARGE SCALE GENOMIC DNA]</scope>
    <source>
        <strain evidence="1 2">JCM 31783</strain>
    </source>
</reference>
<dbReference type="RefSeq" id="WP_349300467.1">
    <property type="nucleotide sequence ID" value="NZ_JBEDNQ010000010.1"/>
</dbReference>
<sequence length="365" mass="39676">MRVLFDGGTFAHYGQFYLGTGPDPGVGWERNDCFAGQRNGLCGAGEPGGLFLMAGLHTGDVPVTVECHDDEPGLPDVGDAEDVVEVPFLLTRGPAALFGWGDEGRSELDLPPDAYRVRYCAAGMDAARAADTRRSDEAILDRYRLQFWPAPAEADRVVRVGSDSARYWHDYAIGLPAPARSPTERARDRARDPELARERAMYLNLLWAGQRPPGPLGTVELARTVVLLDRKLADALVELPPDRQRGLAHWTARRAVTDADLDRIDWIAEACGWLGVQPLPAELLDDSRALTRLYAVPGAPRRVVTSSDEHRAPLLQQAMALPAIAAADHPDPAVALLETVHHAATAAGDPGYQELFADLRRAMTG</sequence>
<proteinExistence type="predicted"/>